<name>A0ABX1E2P8_9PROT</name>
<evidence type="ECO:0000256" key="2">
    <source>
        <dbReference type="ARBA" id="ARBA00022692"/>
    </source>
</evidence>
<evidence type="ECO:0000256" key="3">
    <source>
        <dbReference type="ARBA" id="ARBA00022714"/>
    </source>
</evidence>
<keyword evidence="2 9" id="KW-0812">Transmembrane</keyword>
<feature type="domain" description="Rieske" evidence="10">
    <location>
        <begin position="233"/>
        <end position="329"/>
    </location>
</feature>
<dbReference type="PANTHER" id="PTHR21496:SF23">
    <property type="entry name" value="3-PHENYLPROPIONATE_CINNAMIC ACID DIOXYGENASE FERREDOXIN SUBUNIT"/>
    <property type="match status" value="1"/>
</dbReference>
<dbReference type="EMBL" id="JAAVNE010000015">
    <property type="protein sequence ID" value="NKC31449.1"/>
    <property type="molecule type" value="Genomic_DNA"/>
</dbReference>
<gene>
    <name evidence="11" type="ORF">HEQ75_11310</name>
</gene>
<keyword evidence="8 9" id="KW-0472">Membrane</keyword>
<keyword evidence="5 9" id="KW-1133">Transmembrane helix</keyword>
<dbReference type="InterPro" id="IPR017941">
    <property type="entry name" value="Rieske_2Fe-2S"/>
</dbReference>
<evidence type="ECO:0000256" key="9">
    <source>
        <dbReference type="SAM" id="Phobius"/>
    </source>
</evidence>
<dbReference type="Gene3D" id="2.102.10.10">
    <property type="entry name" value="Rieske [2Fe-2S] iron-sulphur domain"/>
    <property type="match status" value="1"/>
</dbReference>
<evidence type="ECO:0000259" key="10">
    <source>
        <dbReference type="PROSITE" id="PS51296"/>
    </source>
</evidence>
<keyword evidence="6" id="KW-0408">Iron</keyword>
<keyword evidence="4" id="KW-0479">Metal-binding</keyword>
<sequence length="346" mass="36715">MSARQVPVAWSPAKWAYDAVLLAGVFGYLLAFMQLGPLLQDPARPYDGASLAIAAHGSCAFLLLTLALAIGPLARLDARFLPLLYNRRHLGVVTFLVALTHAMEVLGWHFAYSATPPLVAMLSTEPALGAAPGLPFVPLGVLALLILFALAATSHDFWLEFLTPPVWKALHLAIYPAYALVVAHVAFGSLQSAANPALALLVTGCAALLVVLHLAAAFRPAPAEAAPHAEAPWVLAGPADAIAEGRAVIVQPPGGEKVAIFRHQGRLSAVTNLCAHQNGPLGEGRVVDGCITCPWHGFQYRLEDGCAPPPYTEKLATYRLRLQEGQVLLDPRPNPPGTRVEPLVLP</sequence>
<keyword evidence="7" id="KW-0411">Iron-sulfur</keyword>
<feature type="transmembrane region" description="Helical" evidence="9">
    <location>
        <begin position="90"/>
        <end position="112"/>
    </location>
</feature>
<evidence type="ECO:0000256" key="6">
    <source>
        <dbReference type="ARBA" id="ARBA00023004"/>
    </source>
</evidence>
<dbReference type="Pfam" id="PF01794">
    <property type="entry name" value="Ferric_reduct"/>
    <property type="match status" value="1"/>
</dbReference>
<comment type="caution">
    <text evidence="11">The sequence shown here is derived from an EMBL/GenBank/DDBJ whole genome shotgun (WGS) entry which is preliminary data.</text>
</comment>
<evidence type="ECO:0000313" key="11">
    <source>
        <dbReference type="EMBL" id="NKC31449.1"/>
    </source>
</evidence>
<dbReference type="PROSITE" id="PS51296">
    <property type="entry name" value="RIESKE"/>
    <property type="match status" value="1"/>
</dbReference>
<dbReference type="Proteomes" id="UP000787635">
    <property type="component" value="Unassembled WGS sequence"/>
</dbReference>
<dbReference type="Pfam" id="PF00355">
    <property type="entry name" value="Rieske"/>
    <property type="match status" value="1"/>
</dbReference>
<dbReference type="PANTHER" id="PTHR21496">
    <property type="entry name" value="FERREDOXIN-RELATED"/>
    <property type="match status" value="1"/>
</dbReference>
<organism evidence="11 12">
    <name type="scientific">Falsiroseomonas selenitidurans</name>
    <dbReference type="NCBI Taxonomy" id="2716335"/>
    <lineage>
        <taxon>Bacteria</taxon>
        <taxon>Pseudomonadati</taxon>
        <taxon>Pseudomonadota</taxon>
        <taxon>Alphaproteobacteria</taxon>
        <taxon>Acetobacterales</taxon>
        <taxon>Roseomonadaceae</taxon>
        <taxon>Falsiroseomonas</taxon>
    </lineage>
</organism>
<feature type="transmembrane region" description="Helical" evidence="9">
    <location>
        <begin position="133"/>
        <end position="152"/>
    </location>
</feature>
<dbReference type="SUPFAM" id="SSF50022">
    <property type="entry name" value="ISP domain"/>
    <property type="match status" value="1"/>
</dbReference>
<dbReference type="RefSeq" id="WP_168030448.1">
    <property type="nucleotide sequence ID" value="NZ_JAAVNE010000015.1"/>
</dbReference>
<evidence type="ECO:0000256" key="1">
    <source>
        <dbReference type="ARBA" id="ARBA00004141"/>
    </source>
</evidence>
<feature type="transmembrane region" description="Helical" evidence="9">
    <location>
        <begin position="197"/>
        <end position="218"/>
    </location>
</feature>
<feature type="transmembrane region" description="Helical" evidence="9">
    <location>
        <begin position="172"/>
        <end position="190"/>
    </location>
</feature>
<reference evidence="11 12" key="1">
    <citation type="submission" date="2020-03" db="EMBL/GenBank/DDBJ databases">
        <title>Roseomonas selenitidurans sp. nov. isolated from urban soil.</title>
        <authorList>
            <person name="Liu H."/>
        </authorList>
    </citation>
    <scope>NUCLEOTIDE SEQUENCE [LARGE SCALE GENOMIC DNA]</scope>
    <source>
        <strain evidence="11 12">BU-1</strain>
    </source>
</reference>
<evidence type="ECO:0000256" key="4">
    <source>
        <dbReference type="ARBA" id="ARBA00022723"/>
    </source>
</evidence>
<comment type="subcellular location">
    <subcellularLocation>
        <location evidence="1">Membrane</location>
        <topology evidence="1">Multi-pass membrane protein</topology>
    </subcellularLocation>
</comment>
<keyword evidence="3" id="KW-0001">2Fe-2S</keyword>
<proteinExistence type="predicted"/>
<evidence type="ECO:0000313" key="12">
    <source>
        <dbReference type="Proteomes" id="UP000787635"/>
    </source>
</evidence>
<dbReference type="InterPro" id="IPR036922">
    <property type="entry name" value="Rieske_2Fe-2S_sf"/>
</dbReference>
<feature type="transmembrane region" description="Helical" evidence="9">
    <location>
        <begin position="51"/>
        <end position="70"/>
    </location>
</feature>
<protein>
    <submittedName>
        <fullName evidence="11">Rieske 2Fe-2S domain-containing protein</fullName>
    </submittedName>
</protein>
<keyword evidence="12" id="KW-1185">Reference proteome</keyword>
<feature type="transmembrane region" description="Helical" evidence="9">
    <location>
        <begin position="20"/>
        <end position="39"/>
    </location>
</feature>
<evidence type="ECO:0000256" key="8">
    <source>
        <dbReference type="ARBA" id="ARBA00023136"/>
    </source>
</evidence>
<accession>A0ABX1E2P8</accession>
<dbReference type="InterPro" id="IPR013130">
    <property type="entry name" value="Fe3_Rdtase_TM_dom"/>
</dbReference>
<evidence type="ECO:0000256" key="5">
    <source>
        <dbReference type="ARBA" id="ARBA00022989"/>
    </source>
</evidence>
<evidence type="ECO:0000256" key="7">
    <source>
        <dbReference type="ARBA" id="ARBA00023014"/>
    </source>
</evidence>